<dbReference type="InterPro" id="IPR039299">
    <property type="entry name" value="SEOA"/>
</dbReference>
<gene>
    <name evidence="5" type="primary">LOC108816993</name>
</gene>
<protein>
    <submittedName>
        <fullName evidence="5">Protein SIEVE ELEMENT OCCLUSION C</fullName>
    </submittedName>
</protein>
<reference evidence="5" key="2">
    <citation type="submission" date="2025-08" db="UniProtKB">
        <authorList>
            <consortium name="RefSeq"/>
        </authorList>
    </citation>
    <scope>IDENTIFICATION</scope>
    <source>
        <tissue evidence="5">Leaf</tissue>
    </source>
</reference>
<keyword evidence="1" id="KW-0812">Transmembrane</keyword>
<proteinExistence type="predicted"/>
<feature type="transmembrane region" description="Helical" evidence="1">
    <location>
        <begin position="137"/>
        <end position="157"/>
    </location>
</feature>
<reference evidence="4" key="1">
    <citation type="journal article" date="2019" name="Database">
        <title>The radish genome database (RadishGD): an integrated information resource for radish genomics.</title>
        <authorList>
            <person name="Yu H.J."/>
            <person name="Baek S."/>
            <person name="Lee Y.J."/>
            <person name="Cho A."/>
            <person name="Mun J.H."/>
        </authorList>
    </citation>
    <scope>NUCLEOTIDE SEQUENCE [LARGE SCALE GENOMIC DNA]</scope>
    <source>
        <strain evidence="4">cv. WK10039</strain>
    </source>
</reference>
<dbReference type="InterPro" id="IPR027942">
    <property type="entry name" value="SEO_N"/>
</dbReference>
<evidence type="ECO:0000259" key="2">
    <source>
        <dbReference type="Pfam" id="PF14576"/>
    </source>
</evidence>
<dbReference type="RefSeq" id="XP_018445073.2">
    <property type="nucleotide sequence ID" value="XM_018589571.2"/>
</dbReference>
<keyword evidence="4" id="KW-1185">Reference proteome</keyword>
<dbReference type="KEGG" id="rsz:108816993"/>
<evidence type="ECO:0000313" key="4">
    <source>
        <dbReference type="Proteomes" id="UP000504610"/>
    </source>
</evidence>
<dbReference type="GeneID" id="108816993"/>
<feature type="domain" description="Sieve element occlusion C-terminal" evidence="3">
    <location>
        <begin position="469"/>
        <end position="677"/>
    </location>
</feature>
<dbReference type="PANTHER" id="PTHR33232">
    <property type="entry name" value="PROTEIN SIEVE ELEMENT OCCLUSION B-LIKE"/>
    <property type="match status" value="1"/>
</dbReference>
<dbReference type="PANTHER" id="PTHR33232:SF11">
    <property type="entry name" value="PROTEIN SIEVE ELEMENT OCCLUSION C"/>
    <property type="match status" value="1"/>
</dbReference>
<evidence type="ECO:0000313" key="5">
    <source>
        <dbReference type="RefSeq" id="XP_018445073.2"/>
    </source>
</evidence>
<dbReference type="AlphaFoldDB" id="A0A6J0KBY3"/>
<name>A0A6J0KBY3_RAPSA</name>
<dbReference type="InterPro" id="IPR027944">
    <property type="entry name" value="SEO_C"/>
</dbReference>
<organism evidence="4 5">
    <name type="scientific">Raphanus sativus</name>
    <name type="common">Radish</name>
    <name type="synonym">Raphanus raphanistrum var. sativus</name>
    <dbReference type="NCBI Taxonomy" id="3726"/>
    <lineage>
        <taxon>Eukaryota</taxon>
        <taxon>Viridiplantae</taxon>
        <taxon>Streptophyta</taxon>
        <taxon>Embryophyta</taxon>
        <taxon>Tracheophyta</taxon>
        <taxon>Spermatophyta</taxon>
        <taxon>Magnoliopsida</taxon>
        <taxon>eudicotyledons</taxon>
        <taxon>Gunneridae</taxon>
        <taxon>Pentapetalae</taxon>
        <taxon>rosids</taxon>
        <taxon>malvids</taxon>
        <taxon>Brassicales</taxon>
        <taxon>Brassicaceae</taxon>
        <taxon>Brassiceae</taxon>
        <taxon>Raphanus</taxon>
    </lineage>
</organism>
<evidence type="ECO:0000259" key="3">
    <source>
        <dbReference type="Pfam" id="PF14577"/>
    </source>
</evidence>
<keyword evidence="1" id="KW-1133">Transmembrane helix</keyword>
<sequence length="677" mass="78148">MSDHANKETRHLQIQVFSTQPITMNSPMNISALNEDIIVEQLLRTHDPDGRWIDSKTLLQEVEAILSFILESDVSKPLPTENCMTNIEVFESKETLPYAISRISVQMLCPCMGENEIHTRTMLLFDLLKEYRWDAKAVLVLGALAATYGGLMLPIHLGVNDPVAASIATLNQLPIERTKFRPWLNSLGLLIKALVDVTKCITEFERLPFKQAKLDSSIVGETMSNIRLATYWVVKSALACLQQIPYYFKQPQQATESRRAAGELSSLGYQLRSMHTRLSKQVEECSTQIEETIHQRLRNINRETHQDNQEVLQLLFSLEDDLLLQQYSSQIAITDLKEKVILLLLSKPEPLPTEPFHFLLQQLYDHPSNTNTKQNYEILWIPLQTSQKWTYEEKETFKLSSNSLPCISVKRPWLMNPTVLNFLRTEWPYRDGEETMVVVVMDTNGKVVNMNAMDMVLVWGVKAYPFTVSREDELWEEDDRWSLKLILDGIHPDFNTWVKQGREIIILGSDDSNWVDETKSLARRIQNLGFEFELIELSTRTSAKEESSIQELFWLRLESIKRSKLRRTESSKRDRVFEEVTELLEFDYGTRKGWAIVGKGSTEKIVGENLTERMRRILRWGDSAAGMSFTEAIRVAEEEEPCEESHTVVVVVPFEEGLRVVTCEKCKRPMKRFVAYQ</sequence>
<dbReference type="GO" id="GO:0010088">
    <property type="term" value="P:phloem development"/>
    <property type="evidence" value="ECO:0007669"/>
    <property type="project" value="InterPro"/>
</dbReference>
<accession>A0A6J0KBY3</accession>
<dbReference type="OrthoDB" id="1670392at2759"/>
<keyword evidence="1" id="KW-0472">Membrane</keyword>
<dbReference type="Pfam" id="PF14576">
    <property type="entry name" value="SEO_N"/>
    <property type="match status" value="1"/>
</dbReference>
<evidence type="ECO:0000256" key="1">
    <source>
        <dbReference type="SAM" id="Phobius"/>
    </source>
</evidence>
<feature type="domain" description="Sieve element occlusion N-terminal" evidence="2">
    <location>
        <begin position="34"/>
        <end position="305"/>
    </location>
</feature>
<dbReference type="Pfam" id="PF14577">
    <property type="entry name" value="SEO_C"/>
    <property type="match status" value="1"/>
</dbReference>
<dbReference type="Proteomes" id="UP000504610">
    <property type="component" value="Chromosome 7"/>
</dbReference>